<name>A0A0C3F2Q9_PILCF</name>
<feature type="compositionally biased region" description="Pro residues" evidence="1">
    <location>
        <begin position="105"/>
        <end position="125"/>
    </location>
</feature>
<protein>
    <submittedName>
        <fullName evidence="2">Uncharacterized protein</fullName>
    </submittedName>
</protein>
<reference evidence="2 3" key="1">
    <citation type="submission" date="2014-04" db="EMBL/GenBank/DDBJ databases">
        <authorList>
            <consortium name="DOE Joint Genome Institute"/>
            <person name="Kuo A."/>
            <person name="Tarkka M."/>
            <person name="Buscot F."/>
            <person name="Kohler A."/>
            <person name="Nagy L.G."/>
            <person name="Floudas D."/>
            <person name="Copeland A."/>
            <person name="Barry K.W."/>
            <person name="Cichocki N."/>
            <person name="Veneault-Fourrey C."/>
            <person name="LaButti K."/>
            <person name="Lindquist E.A."/>
            <person name="Lipzen A."/>
            <person name="Lundell T."/>
            <person name="Morin E."/>
            <person name="Murat C."/>
            <person name="Sun H."/>
            <person name="Tunlid A."/>
            <person name="Henrissat B."/>
            <person name="Grigoriev I.V."/>
            <person name="Hibbett D.S."/>
            <person name="Martin F."/>
            <person name="Nordberg H.P."/>
            <person name="Cantor M.N."/>
            <person name="Hua S.X."/>
        </authorList>
    </citation>
    <scope>NUCLEOTIDE SEQUENCE [LARGE SCALE GENOMIC DNA]</scope>
    <source>
        <strain evidence="2 3">F 1598</strain>
    </source>
</reference>
<proteinExistence type="predicted"/>
<dbReference type="InParanoid" id="A0A0C3F2Q9"/>
<feature type="region of interest" description="Disordered" evidence="1">
    <location>
        <begin position="1"/>
        <end position="53"/>
    </location>
</feature>
<dbReference type="Proteomes" id="UP000054166">
    <property type="component" value="Unassembled WGS sequence"/>
</dbReference>
<feature type="compositionally biased region" description="Polar residues" evidence="1">
    <location>
        <begin position="1"/>
        <end position="16"/>
    </location>
</feature>
<feature type="compositionally biased region" description="Low complexity" evidence="1">
    <location>
        <begin position="32"/>
        <end position="49"/>
    </location>
</feature>
<organism evidence="2 3">
    <name type="scientific">Piloderma croceum (strain F 1598)</name>
    <dbReference type="NCBI Taxonomy" id="765440"/>
    <lineage>
        <taxon>Eukaryota</taxon>
        <taxon>Fungi</taxon>
        <taxon>Dikarya</taxon>
        <taxon>Basidiomycota</taxon>
        <taxon>Agaricomycotina</taxon>
        <taxon>Agaricomycetes</taxon>
        <taxon>Agaricomycetidae</taxon>
        <taxon>Atheliales</taxon>
        <taxon>Atheliaceae</taxon>
        <taxon>Piloderma</taxon>
    </lineage>
</organism>
<evidence type="ECO:0000256" key="1">
    <source>
        <dbReference type="SAM" id="MobiDB-lite"/>
    </source>
</evidence>
<gene>
    <name evidence="2" type="ORF">PILCRDRAFT_14631</name>
</gene>
<reference evidence="3" key="2">
    <citation type="submission" date="2015-01" db="EMBL/GenBank/DDBJ databases">
        <title>Evolutionary Origins and Diversification of the Mycorrhizal Mutualists.</title>
        <authorList>
            <consortium name="DOE Joint Genome Institute"/>
            <consortium name="Mycorrhizal Genomics Consortium"/>
            <person name="Kohler A."/>
            <person name="Kuo A."/>
            <person name="Nagy L.G."/>
            <person name="Floudas D."/>
            <person name="Copeland A."/>
            <person name="Barry K.W."/>
            <person name="Cichocki N."/>
            <person name="Veneault-Fourrey C."/>
            <person name="LaButti K."/>
            <person name="Lindquist E.A."/>
            <person name="Lipzen A."/>
            <person name="Lundell T."/>
            <person name="Morin E."/>
            <person name="Murat C."/>
            <person name="Riley R."/>
            <person name="Ohm R."/>
            <person name="Sun H."/>
            <person name="Tunlid A."/>
            <person name="Henrissat B."/>
            <person name="Grigoriev I.V."/>
            <person name="Hibbett D.S."/>
            <person name="Martin F."/>
        </authorList>
    </citation>
    <scope>NUCLEOTIDE SEQUENCE [LARGE SCALE GENOMIC DNA]</scope>
    <source>
        <strain evidence="3">F 1598</strain>
    </source>
</reference>
<sequence>MSSNQPKAMDSSNCLNSCKKANRDRARSITDSMAAGSSTSIASSSSSGSGRKGAADTIILDIGHYSPSSPSTTTRIGDLPTRLSGWFSHAFSSPSTDLPSSPNHPSSPPQLPHPTHPPQKQKAPPPLLAIYSTAMLSLFGVLIRFPTDGCIYLSEVFATSTPTVDRKATKGNVGVGRTCGVGACWD</sequence>
<feature type="region of interest" description="Disordered" evidence="1">
    <location>
        <begin position="92"/>
        <end position="125"/>
    </location>
</feature>
<evidence type="ECO:0000313" key="2">
    <source>
        <dbReference type="EMBL" id="KIM74181.1"/>
    </source>
</evidence>
<accession>A0A0C3F2Q9</accession>
<keyword evidence="3" id="KW-1185">Reference proteome</keyword>
<evidence type="ECO:0000313" key="3">
    <source>
        <dbReference type="Proteomes" id="UP000054166"/>
    </source>
</evidence>
<dbReference type="AlphaFoldDB" id="A0A0C3F2Q9"/>
<dbReference type="EMBL" id="KN833065">
    <property type="protein sequence ID" value="KIM74181.1"/>
    <property type="molecule type" value="Genomic_DNA"/>
</dbReference>
<dbReference type="HOGENOM" id="CLU_1454941_0_0_1"/>